<evidence type="ECO:0000259" key="7">
    <source>
        <dbReference type="PROSITE" id="PS50011"/>
    </source>
</evidence>
<keyword evidence="6" id="KW-0723">Serine/threonine-protein kinase</keyword>
<name>E1ZJY6_CHLVA</name>
<evidence type="ECO:0000313" key="8">
    <source>
        <dbReference type="EMBL" id="EFN53943.1"/>
    </source>
</evidence>
<dbReference type="GO" id="GO:0005524">
    <property type="term" value="F:ATP binding"/>
    <property type="evidence" value="ECO:0007669"/>
    <property type="project" value="UniProtKB-UniRule"/>
</dbReference>
<dbReference type="SMART" id="SM00220">
    <property type="entry name" value="S_TKc"/>
    <property type="match status" value="1"/>
</dbReference>
<dbReference type="GO" id="GO:0004674">
    <property type="term" value="F:protein serine/threonine kinase activity"/>
    <property type="evidence" value="ECO:0007669"/>
    <property type="project" value="UniProtKB-KW"/>
</dbReference>
<comment type="similarity">
    <text evidence="6">Belongs to the protein kinase superfamily.</text>
</comment>
<keyword evidence="1" id="KW-0808">Transferase</keyword>
<dbReference type="PROSITE" id="PS00107">
    <property type="entry name" value="PROTEIN_KINASE_ATP"/>
    <property type="match status" value="1"/>
</dbReference>
<proteinExistence type="inferred from homology"/>
<dbReference type="InterPro" id="IPR017441">
    <property type="entry name" value="Protein_kinase_ATP_BS"/>
</dbReference>
<evidence type="ECO:0000256" key="3">
    <source>
        <dbReference type="ARBA" id="ARBA00022777"/>
    </source>
</evidence>
<dbReference type="Pfam" id="PF00069">
    <property type="entry name" value="Pkinase"/>
    <property type="match status" value="1"/>
</dbReference>
<dbReference type="Proteomes" id="UP000008141">
    <property type="component" value="Unassembled WGS sequence"/>
</dbReference>
<gene>
    <name evidence="8" type="ORF">CHLNCDRAFT_8755</name>
</gene>
<organism evidence="9">
    <name type="scientific">Chlorella variabilis</name>
    <name type="common">Green alga</name>
    <dbReference type="NCBI Taxonomy" id="554065"/>
    <lineage>
        <taxon>Eukaryota</taxon>
        <taxon>Viridiplantae</taxon>
        <taxon>Chlorophyta</taxon>
        <taxon>core chlorophytes</taxon>
        <taxon>Trebouxiophyceae</taxon>
        <taxon>Chlorellales</taxon>
        <taxon>Chlorellaceae</taxon>
        <taxon>Chlorella clade</taxon>
        <taxon>Chlorella</taxon>
    </lineage>
</organism>
<dbReference type="InterPro" id="IPR008271">
    <property type="entry name" value="Ser/Thr_kinase_AS"/>
</dbReference>
<dbReference type="SUPFAM" id="SSF56112">
    <property type="entry name" value="Protein kinase-like (PK-like)"/>
    <property type="match status" value="1"/>
</dbReference>
<keyword evidence="9" id="KW-1185">Reference proteome</keyword>
<evidence type="ECO:0000256" key="4">
    <source>
        <dbReference type="ARBA" id="ARBA00022840"/>
    </source>
</evidence>
<dbReference type="Gene3D" id="1.10.510.10">
    <property type="entry name" value="Transferase(Phosphotransferase) domain 1"/>
    <property type="match status" value="1"/>
</dbReference>
<dbReference type="eggNOG" id="KOG0032">
    <property type="taxonomic scope" value="Eukaryota"/>
</dbReference>
<dbReference type="RefSeq" id="XP_005846045.1">
    <property type="nucleotide sequence ID" value="XM_005845983.1"/>
</dbReference>
<evidence type="ECO:0000256" key="2">
    <source>
        <dbReference type="ARBA" id="ARBA00022741"/>
    </source>
</evidence>
<evidence type="ECO:0000256" key="5">
    <source>
        <dbReference type="PROSITE-ProRule" id="PRU10141"/>
    </source>
</evidence>
<dbReference type="KEGG" id="cvr:CHLNCDRAFT_8755"/>
<dbReference type="OrthoDB" id="40902at2759"/>
<dbReference type="STRING" id="554065.E1ZJY6"/>
<dbReference type="OMA" id="DAARRPM"/>
<dbReference type="InterPro" id="IPR011009">
    <property type="entry name" value="Kinase-like_dom_sf"/>
</dbReference>
<evidence type="ECO:0000256" key="6">
    <source>
        <dbReference type="RuleBase" id="RU000304"/>
    </source>
</evidence>
<dbReference type="CDD" id="cd05117">
    <property type="entry name" value="STKc_CAMK"/>
    <property type="match status" value="1"/>
</dbReference>
<sequence length="296" mass="33449">AAPLPRRNGKKLRMDATVEEVYHLGRTLGQGAFSKVKLATHRATGEQVACKVMRLPRPMRCEECRACTARGLIMKEIDVLLDLDHPSVVSMREYFVHRNRVYLIMDLLRGGELLDALINKGHYSEADARTIFQQLIRGVQHLHSRGIVHRDIKLDNLLLARPGDITSLKIADFGFAKKHPRAADELSVMKTMLGTPEYMAPEVILAHPDLGSAAYGPAVDLWSCGVVLYMLLSGVPPFFHASEVQLLRRIVKGQYDFEGPEWRHVSRQARHLVSRLLVVDPAKRLTCQQVLEHPWM</sequence>
<dbReference type="InParanoid" id="E1ZJY6"/>
<dbReference type="PROSITE" id="PS50011">
    <property type="entry name" value="PROTEIN_KINASE_DOM"/>
    <property type="match status" value="1"/>
</dbReference>
<keyword evidence="3" id="KW-0418">Kinase</keyword>
<dbReference type="AlphaFoldDB" id="E1ZJY6"/>
<evidence type="ECO:0000256" key="1">
    <source>
        <dbReference type="ARBA" id="ARBA00022679"/>
    </source>
</evidence>
<keyword evidence="4 5" id="KW-0067">ATP-binding</keyword>
<evidence type="ECO:0000313" key="9">
    <source>
        <dbReference type="Proteomes" id="UP000008141"/>
    </source>
</evidence>
<feature type="non-terminal residue" evidence="8">
    <location>
        <position position="296"/>
    </location>
</feature>
<dbReference type="InterPro" id="IPR000719">
    <property type="entry name" value="Prot_kinase_dom"/>
</dbReference>
<dbReference type="PANTHER" id="PTHR24347">
    <property type="entry name" value="SERINE/THREONINE-PROTEIN KINASE"/>
    <property type="match status" value="1"/>
</dbReference>
<dbReference type="EMBL" id="GL433849">
    <property type="protein sequence ID" value="EFN53943.1"/>
    <property type="molecule type" value="Genomic_DNA"/>
</dbReference>
<feature type="binding site" evidence="5">
    <location>
        <position position="51"/>
    </location>
    <ligand>
        <name>ATP</name>
        <dbReference type="ChEBI" id="CHEBI:30616"/>
    </ligand>
</feature>
<protein>
    <recommendedName>
        <fullName evidence="7">Protein kinase domain-containing protein</fullName>
    </recommendedName>
</protein>
<dbReference type="FunFam" id="1.10.510.10:FF:000571">
    <property type="entry name" value="Maternal embryonic leucine zipper kinase"/>
    <property type="match status" value="1"/>
</dbReference>
<feature type="non-terminal residue" evidence="8">
    <location>
        <position position="1"/>
    </location>
</feature>
<feature type="domain" description="Protein kinase" evidence="7">
    <location>
        <begin position="22"/>
        <end position="296"/>
    </location>
</feature>
<reference evidence="8 9" key="1">
    <citation type="journal article" date="2010" name="Plant Cell">
        <title>The Chlorella variabilis NC64A genome reveals adaptation to photosymbiosis, coevolution with viruses, and cryptic sex.</title>
        <authorList>
            <person name="Blanc G."/>
            <person name="Duncan G."/>
            <person name="Agarkova I."/>
            <person name="Borodovsky M."/>
            <person name="Gurnon J."/>
            <person name="Kuo A."/>
            <person name="Lindquist E."/>
            <person name="Lucas S."/>
            <person name="Pangilinan J."/>
            <person name="Polle J."/>
            <person name="Salamov A."/>
            <person name="Terry A."/>
            <person name="Yamada T."/>
            <person name="Dunigan D.D."/>
            <person name="Grigoriev I.V."/>
            <person name="Claverie J.M."/>
            <person name="Van Etten J.L."/>
        </authorList>
    </citation>
    <scope>NUCLEOTIDE SEQUENCE [LARGE SCALE GENOMIC DNA]</scope>
    <source>
        <strain evidence="8 9">NC64A</strain>
    </source>
</reference>
<accession>E1ZJY6</accession>
<keyword evidence="2 5" id="KW-0547">Nucleotide-binding</keyword>
<dbReference type="GeneID" id="17353303"/>
<dbReference type="PROSITE" id="PS00108">
    <property type="entry name" value="PROTEIN_KINASE_ST"/>
    <property type="match status" value="1"/>
</dbReference>